<accession>A0A1Y2H109</accession>
<evidence type="ECO:0000313" key="2">
    <source>
        <dbReference type="EMBL" id="ORZ27413.1"/>
    </source>
</evidence>
<name>A0A1Y2H109_9FUNG</name>
<dbReference type="EMBL" id="MCFF01000004">
    <property type="protein sequence ID" value="ORZ27413.1"/>
    <property type="molecule type" value="Genomic_DNA"/>
</dbReference>
<dbReference type="RefSeq" id="XP_021885140.1">
    <property type="nucleotide sequence ID" value="XM_022029723.1"/>
</dbReference>
<dbReference type="GeneID" id="33571566"/>
<dbReference type="InParanoid" id="A0A1Y2H109"/>
<comment type="caution">
    <text evidence="2">The sequence shown here is derived from an EMBL/GenBank/DDBJ whole genome shotgun (WGS) entry which is preliminary data.</text>
</comment>
<evidence type="ECO:0000256" key="1">
    <source>
        <dbReference type="SAM" id="MobiDB-lite"/>
    </source>
</evidence>
<gene>
    <name evidence="2" type="ORF">BCR41DRAFT_419190</name>
</gene>
<feature type="compositionally biased region" description="Basic and acidic residues" evidence="1">
    <location>
        <begin position="27"/>
        <end position="42"/>
    </location>
</feature>
<protein>
    <submittedName>
        <fullName evidence="2">Uncharacterized protein</fullName>
    </submittedName>
</protein>
<organism evidence="2 3">
    <name type="scientific">Lobosporangium transversale</name>
    <dbReference type="NCBI Taxonomy" id="64571"/>
    <lineage>
        <taxon>Eukaryota</taxon>
        <taxon>Fungi</taxon>
        <taxon>Fungi incertae sedis</taxon>
        <taxon>Mucoromycota</taxon>
        <taxon>Mortierellomycotina</taxon>
        <taxon>Mortierellomycetes</taxon>
        <taxon>Mortierellales</taxon>
        <taxon>Mortierellaceae</taxon>
        <taxon>Lobosporangium</taxon>
    </lineage>
</organism>
<feature type="region of interest" description="Disordered" evidence="1">
    <location>
        <begin position="23"/>
        <end position="59"/>
    </location>
</feature>
<sequence>MHQEKNNGNGDFIKVLINRFLGTGDSDPDRQNGPRAVARDNSGDLALMGQQTSTGEEDSIKRRQFSIANSPNRNSILEDNVVLRQFINSQFDKKRIGESIVRLRDYVISQVYQDRSAPDLSSMQTPEGSWPWKDELFSYMGLIPAIVAATMEIQDTESLSATIAATVVVIRYFKSIEGENGGLWVYTYRASSWLAEQIEPSQLATLLDQAGDLF</sequence>
<reference evidence="2 3" key="1">
    <citation type="submission" date="2016-07" db="EMBL/GenBank/DDBJ databases">
        <title>Pervasive Adenine N6-methylation of Active Genes in Fungi.</title>
        <authorList>
            <consortium name="DOE Joint Genome Institute"/>
            <person name="Mondo S.J."/>
            <person name="Dannebaum R.O."/>
            <person name="Kuo R.C."/>
            <person name="Labutti K."/>
            <person name="Haridas S."/>
            <person name="Kuo A."/>
            <person name="Salamov A."/>
            <person name="Ahrendt S.R."/>
            <person name="Lipzen A."/>
            <person name="Sullivan W."/>
            <person name="Andreopoulos W.B."/>
            <person name="Clum A."/>
            <person name="Lindquist E."/>
            <person name="Daum C."/>
            <person name="Ramamoorthy G.K."/>
            <person name="Gryganskyi A."/>
            <person name="Culley D."/>
            <person name="Magnuson J.K."/>
            <person name="James T.Y."/>
            <person name="O'Malley M.A."/>
            <person name="Stajich J.E."/>
            <person name="Spatafora J.W."/>
            <person name="Visel A."/>
            <person name="Grigoriev I.V."/>
        </authorList>
    </citation>
    <scope>NUCLEOTIDE SEQUENCE [LARGE SCALE GENOMIC DNA]</scope>
    <source>
        <strain evidence="2 3">NRRL 3116</strain>
    </source>
</reference>
<proteinExistence type="predicted"/>
<dbReference type="AlphaFoldDB" id="A0A1Y2H109"/>
<keyword evidence="3" id="KW-1185">Reference proteome</keyword>
<dbReference type="OrthoDB" id="2422818at2759"/>
<dbReference type="Proteomes" id="UP000193648">
    <property type="component" value="Unassembled WGS sequence"/>
</dbReference>
<evidence type="ECO:0000313" key="3">
    <source>
        <dbReference type="Proteomes" id="UP000193648"/>
    </source>
</evidence>